<dbReference type="SUPFAM" id="SSF48239">
    <property type="entry name" value="Terpenoid cyclases/Protein prenyltransferases"/>
    <property type="match status" value="1"/>
</dbReference>
<dbReference type="Proteomes" id="UP000177912">
    <property type="component" value="Unassembled WGS sequence"/>
</dbReference>
<sequence>MKKIISLLAIVLILVPQFQILGDFNSGTAESYLISTVQNPWSTMALSALGAKDISTSHLTNINATSAIELAAPILAITSIGGDPRNFGSSDLIARLESYHDGEQIGDVSTINDDIFGILALVSAGVAPVDVTIVSTKDFVLSKQNADGGWGFVVGGSSDTNITAVGIMSLLVAGVAKNNPAIQDALLYLQSAQNEDGGFPYDPNSEFGTDSDSSSTAWVIWAFNALNIDPAGMNKPGGNPISYLKSLQNSSGYFGYQSAEEPANSFSAVTTAYAVIALSDRSLPLRRISPFFDFRIEGSDQTVCAGRAAGPTALDLVKNASTQCGYTYNIENTSFGPYLNQINADTAAGLVGWLYFVNNISPNVGAADYALAPGDEVLWYYGEFGEKITRLLLDKTAILDGENATAKIEYLDGNSWTALGNADVYYGASQATTNSSGQAVISPSEGYYKIYAEKDGYVRSDSILLKVGTPASGSVDLSLNFDNGSVEGDNTGQEDENQDTVSFVVSPGSMDFGTLIPGSSKIEIVNITNQGSVGLHLESIVAGDEVFQNFLGLDAQYWPNFSTELAQGANQNYEVKISIPANYAGTKGAKSGSVTFWAQAN</sequence>
<dbReference type="Gene3D" id="2.170.130.30">
    <property type="match status" value="1"/>
</dbReference>
<dbReference type="STRING" id="1817822.A2826_02040"/>
<comment type="caution">
    <text evidence="2">The sequence shown here is derived from an EMBL/GenBank/DDBJ whole genome shotgun (WGS) entry which is preliminary data.</text>
</comment>
<gene>
    <name evidence="2" type="ORF">A2826_02040</name>
</gene>
<reference evidence="2 3" key="1">
    <citation type="journal article" date="2016" name="Nat. Commun.">
        <title>Thousands of microbial genomes shed light on interconnected biogeochemical processes in an aquifer system.</title>
        <authorList>
            <person name="Anantharaman K."/>
            <person name="Brown C.T."/>
            <person name="Hug L.A."/>
            <person name="Sharon I."/>
            <person name="Castelle C.J."/>
            <person name="Probst A.J."/>
            <person name="Thomas B.C."/>
            <person name="Singh A."/>
            <person name="Wilkins M.J."/>
            <person name="Karaoz U."/>
            <person name="Brodie E.L."/>
            <person name="Williams K.H."/>
            <person name="Hubbard S.S."/>
            <person name="Banfield J.F."/>
        </authorList>
    </citation>
    <scope>NUCLEOTIDE SEQUENCE [LARGE SCALE GENOMIC DNA]</scope>
</reference>
<accession>A0A1F5NUG5</accession>
<dbReference type="EMBL" id="MFEI01000008">
    <property type="protein sequence ID" value="OGE81316.1"/>
    <property type="molecule type" value="Genomic_DNA"/>
</dbReference>
<name>A0A1F5NUG5_9BACT</name>
<evidence type="ECO:0000259" key="1">
    <source>
        <dbReference type="Pfam" id="PF14478"/>
    </source>
</evidence>
<dbReference type="InterPro" id="IPR027954">
    <property type="entry name" value="Transcobalamin-like_C"/>
</dbReference>
<evidence type="ECO:0000313" key="3">
    <source>
        <dbReference type="Proteomes" id="UP000177912"/>
    </source>
</evidence>
<dbReference type="Pfam" id="PF14478">
    <property type="entry name" value="DUF4430"/>
    <property type="match status" value="1"/>
</dbReference>
<protein>
    <recommendedName>
        <fullName evidence="1">Transcobalamin-like C-terminal domain-containing protein</fullName>
    </recommendedName>
</protein>
<dbReference type="InterPro" id="IPR008930">
    <property type="entry name" value="Terpenoid_cyclase/PrenylTrfase"/>
</dbReference>
<feature type="domain" description="Transcobalamin-like C-terminal" evidence="1">
    <location>
        <begin position="331"/>
        <end position="382"/>
    </location>
</feature>
<dbReference type="Gene3D" id="2.60.40.10">
    <property type="entry name" value="Immunoglobulins"/>
    <property type="match status" value="1"/>
</dbReference>
<dbReference type="AlphaFoldDB" id="A0A1F5NUG5"/>
<dbReference type="InterPro" id="IPR013783">
    <property type="entry name" value="Ig-like_fold"/>
</dbReference>
<evidence type="ECO:0000313" key="2">
    <source>
        <dbReference type="EMBL" id="OGE81316.1"/>
    </source>
</evidence>
<proteinExistence type="predicted"/>
<organism evidence="2 3">
    <name type="scientific">Candidatus Doudnabacteria bacterium RIFCSPHIGHO2_01_FULL_43_23</name>
    <dbReference type="NCBI Taxonomy" id="1817822"/>
    <lineage>
        <taxon>Bacteria</taxon>
        <taxon>Candidatus Doudnaibacteriota</taxon>
    </lineage>
</organism>
<dbReference type="Gene3D" id="1.50.10.20">
    <property type="match status" value="1"/>
</dbReference>
<dbReference type="CDD" id="cd00688">
    <property type="entry name" value="ISOPREN_C2_like"/>
    <property type="match status" value="1"/>
</dbReference>